<protein>
    <recommendedName>
        <fullName evidence="19">PIN domain-like protein</fullName>
    </recommendedName>
</protein>
<dbReference type="SMART" id="SM00484">
    <property type="entry name" value="XPGI"/>
    <property type="match status" value="1"/>
</dbReference>
<feature type="compositionally biased region" description="Low complexity" evidence="14">
    <location>
        <begin position="554"/>
        <end position="564"/>
    </location>
</feature>
<evidence type="ECO:0000256" key="7">
    <source>
        <dbReference type="ARBA" id="ARBA00022763"/>
    </source>
</evidence>
<feature type="compositionally biased region" description="Basic and acidic residues" evidence="14">
    <location>
        <begin position="344"/>
        <end position="363"/>
    </location>
</feature>
<dbReference type="PANTHER" id="PTHR16171">
    <property type="entry name" value="DNA REPAIR PROTEIN COMPLEMENTING XP-G CELLS-RELATED"/>
    <property type="match status" value="1"/>
</dbReference>
<feature type="coiled-coil region" evidence="13">
    <location>
        <begin position="854"/>
        <end position="881"/>
    </location>
</feature>
<keyword evidence="9" id="KW-0460">Magnesium</keyword>
<dbReference type="GO" id="GO:0003697">
    <property type="term" value="F:single-stranded DNA binding"/>
    <property type="evidence" value="ECO:0007669"/>
    <property type="project" value="InterPro"/>
</dbReference>
<proteinExistence type="inferred from homology"/>
<dbReference type="GO" id="GO:0006289">
    <property type="term" value="P:nucleotide-excision repair"/>
    <property type="evidence" value="ECO:0007669"/>
    <property type="project" value="InterPro"/>
</dbReference>
<comment type="caution">
    <text evidence="17">The sequence shown here is derived from an EMBL/GenBank/DDBJ whole genome shotgun (WGS) entry which is preliminary data.</text>
</comment>
<comment type="subcellular location">
    <subcellularLocation>
        <location evidence="2">Nucleus</location>
    </subcellularLocation>
</comment>
<evidence type="ECO:0000259" key="16">
    <source>
        <dbReference type="SMART" id="SM00485"/>
    </source>
</evidence>
<dbReference type="GO" id="GO:0048256">
    <property type="term" value="F:flap endonuclease activity"/>
    <property type="evidence" value="ECO:0007669"/>
    <property type="project" value="UniProtKB-ARBA"/>
</dbReference>
<reference evidence="17" key="2">
    <citation type="submission" date="2020-11" db="EMBL/GenBank/DDBJ databases">
        <authorList>
            <consortium name="DOE Joint Genome Institute"/>
            <person name="Kuo A."/>
            <person name="Miyauchi S."/>
            <person name="Kiss E."/>
            <person name="Drula E."/>
            <person name="Kohler A."/>
            <person name="Sanchez-Garcia M."/>
            <person name="Andreopoulos B."/>
            <person name="Barry K.W."/>
            <person name="Bonito G."/>
            <person name="Buee M."/>
            <person name="Carver A."/>
            <person name="Chen C."/>
            <person name="Cichocki N."/>
            <person name="Clum A."/>
            <person name="Culley D."/>
            <person name="Crous P.W."/>
            <person name="Fauchery L."/>
            <person name="Girlanda M."/>
            <person name="Hayes R."/>
            <person name="Keri Z."/>
            <person name="Labutti K."/>
            <person name="Lipzen A."/>
            <person name="Lombard V."/>
            <person name="Magnuson J."/>
            <person name="Maillard F."/>
            <person name="Morin E."/>
            <person name="Murat C."/>
            <person name="Nolan M."/>
            <person name="Ohm R."/>
            <person name="Pangilinan J."/>
            <person name="Pereira M."/>
            <person name="Perotto S."/>
            <person name="Peter M."/>
            <person name="Riley R."/>
            <person name="Sitrit Y."/>
            <person name="Stielow B."/>
            <person name="Szollosi G."/>
            <person name="Zifcakova L."/>
            <person name="Stursova M."/>
            <person name="Spatafora J.W."/>
            <person name="Tedersoo L."/>
            <person name="Vaario L.-M."/>
            <person name="Yamada A."/>
            <person name="Yan M."/>
            <person name="Wang P."/>
            <person name="Xu J."/>
            <person name="Bruns T."/>
            <person name="Baldrian P."/>
            <person name="Vilgalys R."/>
            <person name="Henrissat B."/>
            <person name="Grigoriev I.V."/>
            <person name="Hibbett D."/>
            <person name="Nagy L.G."/>
            <person name="Martin F.M."/>
        </authorList>
    </citation>
    <scope>NUCLEOTIDE SEQUENCE</scope>
    <source>
        <strain evidence="17">UH-Tt-Lm1</strain>
    </source>
</reference>
<feature type="region of interest" description="Disordered" evidence="14">
    <location>
        <begin position="699"/>
        <end position="827"/>
    </location>
</feature>
<feature type="compositionally biased region" description="Acidic residues" evidence="14">
    <location>
        <begin position="364"/>
        <end position="373"/>
    </location>
</feature>
<dbReference type="SUPFAM" id="SSF88723">
    <property type="entry name" value="PIN domain-like"/>
    <property type="match status" value="1"/>
</dbReference>
<feature type="compositionally biased region" description="Polar residues" evidence="14">
    <location>
        <begin position="161"/>
        <end position="173"/>
    </location>
</feature>
<dbReference type="Proteomes" id="UP000736335">
    <property type="component" value="Unassembled WGS sequence"/>
</dbReference>
<dbReference type="CDD" id="cd09868">
    <property type="entry name" value="PIN_XPG_RAD2"/>
    <property type="match status" value="2"/>
</dbReference>
<evidence type="ECO:0000313" key="17">
    <source>
        <dbReference type="EMBL" id="KAF9787513.1"/>
    </source>
</evidence>
<feature type="compositionally biased region" description="Low complexity" evidence="14">
    <location>
        <begin position="779"/>
        <end position="789"/>
    </location>
</feature>
<dbReference type="Pfam" id="PF00752">
    <property type="entry name" value="XPG_N"/>
    <property type="match status" value="1"/>
</dbReference>
<keyword evidence="6" id="KW-0255">Endonuclease</keyword>
<feature type="compositionally biased region" description="Acidic residues" evidence="14">
    <location>
        <begin position="716"/>
        <end position="726"/>
    </location>
</feature>
<dbReference type="OrthoDB" id="31113at2759"/>
<dbReference type="InterPro" id="IPR006085">
    <property type="entry name" value="XPG_DNA_repair_N"/>
</dbReference>
<evidence type="ECO:0000256" key="1">
    <source>
        <dbReference type="ARBA" id="ARBA00001946"/>
    </source>
</evidence>
<feature type="region of interest" description="Disordered" evidence="14">
    <location>
        <begin position="337"/>
        <end position="380"/>
    </location>
</feature>
<evidence type="ECO:0000256" key="10">
    <source>
        <dbReference type="ARBA" id="ARBA00023204"/>
    </source>
</evidence>
<keyword evidence="10" id="KW-0234">DNA repair</keyword>
<organism evidence="17 18">
    <name type="scientific">Thelephora terrestris</name>
    <dbReference type="NCBI Taxonomy" id="56493"/>
    <lineage>
        <taxon>Eukaryota</taxon>
        <taxon>Fungi</taxon>
        <taxon>Dikarya</taxon>
        <taxon>Basidiomycota</taxon>
        <taxon>Agaricomycotina</taxon>
        <taxon>Agaricomycetes</taxon>
        <taxon>Thelephorales</taxon>
        <taxon>Thelephoraceae</taxon>
        <taxon>Thelephora</taxon>
    </lineage>
</organism>
<feature type="region of interest" description="Disordered" evidence="14">
    <location>
        <begin position="155"/>
        <end position="184"/>
    </location>
</feature>
<name>A0A9P6L878_9AGAM</name>
<evidence type="ECO:0000256" key="5">
    <source>
        <dbReference type="ARBA" id="ARBA00022723"/>
    </source>
</evidence>
<feature type="domain" description="XPG N-terminal" evidence="16">
    <location>
        <begin position="1"/>
        <end position="98"/>
    </location>
</feature>
<comment type="similarity">
    <text evidence="12">Belongs to the XPG/RAD2 endonuclease family. GEN subfamily.</text>
</comment>
<dbReference type="InterPro" id="IPR006084">
    <property type="entry name" value="XPG/Rad2"/>
</dbReference>
<dbReference type="GO" id="GO:0005634">
    <property type="term" value="C:nucleus"/>
    <property type="evidence" value="ECO:0007669"/>
    <property type="project" value="UniProtKB-SubCell"/>
</dbReference>
<keyword evidence="5" id="KW-0479">Metal-binding</keyword>
<dbReference type="InterPro" id="IPR008918">
    <property type="entry name" value="HhH2"/>
</dbReference>
<evidence type="ECO:0000256" key="8">
    <source>
        <dbReference type="ARBA" id="ARBA00022801"/>
    </source>
</evidence>
<keyword evidence="18" id="KW-1185">Reference proteome</keyword>
<evidence type="ECO:0000256" key="3">
    <source>
        <dbReference type="ARBA" id="ARBA00005283"/>
    </source>
</evidence>
<dbReference type="SMART" id="SM00485">
    <property type="entry name" value="XPGN"/>
    <property type="match status" value="1"/>
</dbReference>
<keyword evidence="13" id="KW-0175">Coiled coil</keyword>
<feature type="compositionally biased region" description="Acidic residues" evidence="14">
    <location>
        <begin position="765"/>
        <end position="774"/>
    </location>
</feature>
<dbReference type="InterPro" id="IPR019974">
    <property type="entry name" value="XPG_CS"/>
</dbReference>
<dbReference type="Gene3D" id="1.10.150.20">
    <property type="entry name" value="5' to 3' exonuclease, C-terminal subdomain"/>
    <property type="match status" value="1"/>
</dbReference>
<keyword evidence="11" id="KW-0539">Nucleus</keyword>
<keyword evidence="8" id="KW-0378">Hydrolase</keyword>
<dbReference type="PANTHER" id="PTHR16171:SF7">
    <property type="entry name" value="DNA REPAIR PROTEIN RAD2"/>
    <property type="match status" value="1"/>
</dbReference>
<comment type="cofactor">
    <cofactor evidence="1">
        <name>Mg(2+)</name>
        <dbReference type="ChEBI" id="CHEBI:18420"/>
    </cofactor>
</comment>
<comment type="similarity">
    <text evidence="3">Belongs to the XPG/RAD2 endonuclease family. XPG subfamily.</text>
</comment>
<dbReference type="Gene3D" id="3.40.50.1010">
    <property type="entry name" value="5'-nuclease"/>
    <property type="match status" value="2"/>
</dbReference>
<evidence type="ECO:0000256" key="12">
    <source>
        <dbReference type="ARBA" id="ARBA00038112"/>
    </source>
</evidence>
<evidence type="ECO:0008006" key="19">
    <source>
        <dbReference type="Google" id="ProtNLM"/>
    </source>
</evidence>
<dbReference type="Pfam" id="PF00867">
    <property type="entry name" value="XPG_I"/>
    <property type="match status" value="1"/>
</dbReference>
<feature type="domain" description="XPG-I" evidence="15">
    <location>
        <begin position="898"/>
        <end position="967"/>
    </location>
</feature>
<dbReference type="InterPro" id="IPR001044">
    <property type="entry name" value="XPG/Rad2_eukaryotes"/>
</dbReference>
<dbReference type="InterPro" id="IPR029060">
    <property type="entry name" value="PIN-like_dom_sf"/>
</dbReference>
<dbReference type="EMBL" id="WIUZ02000005">
    <property type="protein sequence ID" value="KAF9787513.1"/>
    <property type="molecule type" value="Genomic_DNA"/>
</dbReference>
<keyword evidence="7" id="KW-0227">DNA damage</keyword>
<dbReference type="GO" id="GO:0046872">
    <property type="term" value="F:metal ion binding"/>
    <property type="evidence" value="ECO:0007669"/>
    <property type="project" value="UniProtKB-KW"/>
</dbReference>
<dbReference type="InterPro" id="IPR036279">
    <property type="entry name" value="5-3_exonuclease_C_sf"/>
</dbReference>
<dbReference type="PROSITE" id="PS00841">
    <property type="entry name" value="XPG_1"/>
    <property type="match status" value="1"/>
</dbReference>
<dbReference type="FunFam" id="1.10.150.20:FF:000030">
    <property type="entry name" value="Flap endonuclease GEN-like 1"/>
    <property type="match status" value="1"/>
</dbReference>
<reference evidence="17" key="1">
    <citation type="journal article" date="2020" name="Nat. Commun.">
        <title>Large-scale genome sequencing of mycorrhizal fungi provides insights into the early evolution of symbiotic traits.</title>
        <authorList>
            <person name="Miyauchi S."/>
            <person name="Kiss E."/>
            <person name="Kuo A."/>
            <person name="Drula E."/>
            <person name="Kohler A."/>
            <person name="Sanchez-Garcia M."/>
            <person name="Morin E."/>
            <person name="Andreopoulos B."/>
            <person name="Barry K.W."/>
            <person name="Bonito G."/>
            <person name="Buee M."/>
            <person name="Carver A."/>
            <person name="Chen C."/>
            <person name="Cichocki N."/>
            <person name="Clum A."/>
            <person name="Culley D."/>
            <person name="Crous P.W."/>
            <person name="Fauchery L."/>
            <person name="Girlanda M."/>
            <person name="Hayes R.D."/>
            <person name="Keri Z."/>
            <person name="LaButti K."/>
            <person name="Lipzen A."/>
            <person name="Lombard V."/>
            <person name="Magnuson J."/>
            <person name="Maillard F."/>
            <person name="Murat C."/>
            <person name="Nolan M."/>
            <person name="Ohm R.A."/>
            <person name="Pangilinan J."/>
            <person name="Pereira M.F."/>
            <person name="Perotto S."/>
            <person name="Peter M."/>
            <person name="Pfister S."/>
            <person name="Riley R."/>
            <person name="Sitrit Y."/>
            <person name="Stielow J.B."/>
            <person name="Szollosi G."/>
            <person name="Zifcakova L."/>
            <person name="Stursova M."/>
            <person name="Spatafora J.W."/>
            <person name="Tedersoo L."/>
            <person name="Vaario L.M."/>
            <person name="Yamada A."/>
            <person name="Yan M."/>
            <person name="Wang P."/>
            <person name="Xu J."/>
            <person name="Bruns T."/>
            <person name="Baldrian P."/>
            <person name="Vilgalys R."/>
            <person name="Dunand C."/>
            <person name="Henrissat B."/>
            <person name="Grigoriev I.V."/>
            <person name="Hibbett D."/>
            <person name="Nagy L.G."/>
            <person name="Martin F.M."/>
        </authorList>
    </citation>
    <scope>NUCLEOTIDE SEQUENCE</scope>
    <source>
        <strain evidence="17">UH-Tt-Lm1</strain>
    </source>
</reference>
<feature type="region of interest" description="Disordered" evidence="14">
    <location>
        <begin position="491"/>
        <end position="535"/>
    </location>
</feature>
<sequence length="1039" mass="115646">MGVKSLWKLLTPVGRPVLLETLEGKILAIDSSIWIYQFQATMRDKDGRVILNAHILGFLRRICKLLFWGIKPVFVFDGGVPVLKRSTINERRRRKEGAATTHAKVAERLLAAQMRREAVDQAQGRGPSSKGKSVPSANQVDNDDENAVYFEDLDPSFSVGKPSSTAKPQSSTKPRFYDHDPYRLPDMDFDSKITEASRSTVDPRLATAEEMQSFISEMAPSDFDLTSETFRSLPTEVQYEIIGDLRLKSRQTSFKRLQNMLKNSETPLDFSKEQIKGLKERNRLTQKLLTTTDTMGKANVEIPIRIAGERNRQYVLVKNEGEGKGWILGMRDAGTRDQPIIVDDPSRDGVKPKEARDQEREQTGNDDDMDTEEVAMPTHSPSPRIAVVQDRDLRRYRSRTALAAVGKRHKTSDWTSLAKSTSGIFPRRPSGSKLRAKTVETPLFVPDEEDDVVPQVVEGSEADEWEDFNEELEEDVQMSIAIAESLESQHRFRSVSDPRPLAQAPILGTPIKPPKKDNTDNGGEVAADDEDDFTSPSRLETQLVIAGARKPLSTRISSGSTRGTAGFSNTIPSASPKKPALIANQPLDQSPDSPREDDMEEITIPHATTIRPHIVLEPLINSDLAPVVNVAETPLAIGVEDAVAKRFAEFQKIFAEKRKAFRAENLEVQEEVRQTRGGSRASSPGLEYVDVEVGVIEAQERERGATGVRSSPPPQSDEDEDMEEVEIVVAPPPVLPQLPVGSKPNAQPPAPSIHTVLPSKRIEEKADEDEEDVPISDWSRSPSPRLRSPAGETVPSTSVLTLDRSRGLLDADDSFDQGLPGERDQEHEDFDAAREMDPDAEAGEFARWISQVKGRNLDDVRKEIEQEINGLRKEQKAAMRDSEDITSQMIAQIMMILRLFGIPYITAPMEAEAQCAELVRLGLVEGIITDDSDVFLFGGNRVFRNMFNQSKTVECFLSSDLVRELGLDRGTLVRLAYLLGSDYTEGLAGVGPVVAMELVKEFPGDDGLEKFTEWWSKVQSGRDKKEESRSHFRRSFVSV</sequence>
<dbReference type="PRINTS" id="PR00066">
    <property type="entry name" value="XRODRMPGMNTG"/>
</dbReference>
<evidence type="ECO:0000256" key="9">
    <source>
        <dbReference type="ARBA" id="ARBA00022842"/>
    </source>
</evidence>
<evidence type="ECO:0000256" key="4">
    <source>
        <dbReference type="ARBA" id="ARBA00022722"/>
    </source>
</evidence>
<keyword evidence="4" id="KW-0540">Nuclease</keyword>
<dbReference type="SMART" id="SM00279">
    <property type="entry name" value="HhH2"/>
    <property type="match status" value="1"/>
</dbReference>
<evidence type="ECO:0000256" key="11">
    <source>
        <dbReference type="ARBA" id="ARBA00023242"/>
    </source>
</evidence>
<evidence type="ECO:0000256" key="13">
    <source>
        <dbReference type="SAM" id="Coils"/>
    </source>
</evidence>
<gene>
    <name evidence="17" type="ORF">BJ322DRAFT_729829</name>
</gene>
<dbReference type="AlphaFoldDB" id="A0A9P6L878"/>
<dbReference type="SUPFAM" id="SSF47807">
    <property type="entry name" value="5' to 3' exonuclease, C-terminal subdomain"/>
    <property type="match status" value="1"/>
</dbReference>
<evidence type="ECO:0000313" key="18">
    <source>
        <dbReference type="Proteomes" id="UP000736335"/>
    </source>
</evidence>
<evidence type="ECO:0000256" key="14">
    <source>
        <dbReference type="SAM" id="MobiDB-lite"/>
    </source>
</evidence>
<evidence type="ECO:0000259" key="15">
    <source>
        <dbReference type="SMART" id="SM00484"/>
    </source>
</evidence>
<accession>A0A9P6L878</accession>
<dbReference type="PROSITE" id="PS00842">
    <property type="entry name" value="XPG_2"/>
    <property type="match status" value="1"/>
</dbReference>
<feature type="region of interest" description="Disordered" evidence="14">
    <location>
        <begin position="554"/>
        <end position="597"/>
    </location>
</feature>
<dbReference type="PRINTS" id="PR00853">
    <property type="entry name" value="XPGRADSUPER"/>
</dbReference>
<evidence type="ECO:0000256" key="6">
    <source>
        <dbReference type="ARBA" id="ARBA00022759"/>
    </source>
</evidence>
<feature type="compositionally biased region" description="Basic and acidic residues" evidence="14">
    <location>
        <begin position="175"/>
        <end position="184"/>
    </location>
</feature>
<feature type="region of interest" description="Disordered" evidence="14">
    <location>
        <begin position="116"/>
        <end position="141"/>
    </location>
</feature>
<evidence type="ECO:0000256" key="2">
    <source>
        <dbReference type="ARBA" id="ARBA00004123"/>
    </source>
</evidence>
<dbReference type="InterPro" id="IPR006086">
    <property type="entry name" value="XPG-I_dom"/>
</dbReference>